<name>A0A9D1EB10_9FIRM</name>
<evidence type="ECO:0000313" key="2">
    <source>
        <dbReference type="Proteomes" id="UP000823912"/>
    </source>
</evidence>
<organism evidence="1 2">
    <name type="scientific">Candidatus Pullilachnospira gallistercoris</name>
    <dbReference type="NCBI Taxonomy" id="2840911"/>
    <lineage>
        <taxon>Bacteria</taxon>
        <taxon>Bacillati</taxon>
        <taxon>Bacillota</taxon>
        <taxon>Clostridia</taxon>
        <taxon>Lachnospirales</taxon>
        <taxon>Lachnospiraceae</taxon>
        <taxon>Lachnospiraceae incertae sedis</taxon>
        <taxon>Candidatus Pullilachnospira</taxon>
    </lineage>
</organism>
<proteinExistence type="predicted"/>
<dbReference type="SUPFAM" id="SSF51366">
    <property type="entry name" value="Ribulose-phoshate binding barrel"/>
    <property type="match status" value="1"/>
</dbReference>
<sequence>MRTGELEVLSPAGNLDIFKAVISAGADAVYFGGELFGARAYADNFSAREGAEAIRYAHRYGKKAYLTVNTLLKNTETERKLYDYIRQYYEAGVDAVIVQDFGVFSFLREFFPELSIHASTQMTVCSGLGAKFLEDLGATRIVTARELSLEEIRLLHEGCGCEIETFVHGALCVCYSGQCLMSSLIGGRSGN</sequence>
<accession>A0A9D1EB10</accession>
<dbReference type="InterPro" id="IPR001539">
    <property type="entry name" value="Peptidase_U32"/>
</dbReference>
<dbReference type="Proteomes" id="UP000823912">
    <property type="component" value="Unassembled WGS sequence"/>
</dbReference>
<dbReference type="AlphaFoldDB" id="A0A9D1EB10"/>
<dbReference type="InterPro" id="IPR011060">
    <property type="entry name" value="RibuloseP-bd_barrel"/>
</dbReference>
<protein>
    <submittedName>
        <fullName evidence="1">U32 family peptidase</fullName>
    </submittedName>
</protein>
<gene>
    <name evidence="1" type="ORF">IAA55_09480</name>
</gene>
<dbReference type="InterPro" id="IPR051454">
    <property type="entry name" value="RNA/ubiquinone_mod_enzymes"/>
</dbReference>
<reference evidence="1" key="1">
    <citation type="submission" date="2020-10" db="EMBL/GenBank/DDBJ databases">
        <authorList>
            <person name="Gilroy R."/>
        </authorList>
    </citation>
    <scope>NUCLEOTIDE SEQUENCE</scope>
    <source>
        <strain evidence="1">ChiSjej5B23-6657</strain>
    </source>
</reference>
<feature type="non-terminal residue" evidence="1">
    <location>
        <position position="191"/>
    </location>
</feature>
<comment type="caution">
    <text evidence="1">The sequence shown here is derived from an EMBL/GenBank/DDBJ whole genome shotgun (WGS) entry which is preliminary data.</text>
</comment>
<dbReference type="PANTHER" id="PTHR30217">
    <property type="entry name" value="PEPTIDASE U32 FAMILY"/>
    <property type="match status" value="1"/>
</dbReference>
<evidence type="ECO:0000313" key="1">
    <source>
        <dbReference type="EMBL" id="HIR71498.1"/>
    </source>
</evidence>
<dbReference type="Pfam" id="PF01136">
    <property type="entry name" value="Peptidase_U32"/>
    <property type="match status" value="1"/>
</dbReference>
<dbReference type="PANTHER" id="PTHR30217:SF10">
    <property type="entry name" value="23S RRNA 5-HYDROXYCYTIDINE C2501 SYNTHASE"/>
    <property type="match status" value="1"/>
</dbReference>
<dbReference type="EMBL" id="DVHM01000157">
    <property type="protein sequence ID" value="HIR71498.1"/>
    <property type="molecule type" value="Genomic_DNA"/>
</dbReference>
<reference evidence="1" key="2">
    <citation type="journal article" date="2021" name="PeerJ">
        <title>Extensive microbial diversity within the chicken gut microbiome revealed by metagenomics and culture.</title>
        <authorList>
            <person name="Gilroy R."/>
            <person name="Ravi A."/>
            <person name="Getino M."/>
            <person name="Pursley I."/>
            <person name="Horton D.L."/>
            <person name="Alikhan N.F."/>
            <person name="Baker D."/>
            <person name="Gharbi K."/>
            <person name="Hall N."/>
            <person name="Watson M."/>
            <person name="Adriaenssens E.M."/>
            <person name="Foster-Nyarko E."/>
            <person name="Jarju S."/>
            <person name="Secka A."/>
            <person name="Antonio M."/>
            <person name="Oren A."/>
            <person name="Chaudhuri R.R."/>
            <person name="La Ragione R."/>
            <person name="Hildebrand F."/>
            <person name="Pallen M.J."/>
        </authorList>
    </citation>
    <scope>NUCLEOTIDE SEQUENCE</scope>
    <source>
        <strain evidence="1">ChiSjej5B23-6657</strain>
    </source>
</reference>
<dbReference type="PROSITE" id="PS01276">
    <property type="entry name" value="PEPTIDASE_U32"/>
    <property type="match status" value="1"/>
</dbReference>